<gene>
    <name evidence="2" type="ORF">CINCED_3A017106</name>
</gene>
<name>A0A5E4NP47_9HEMI</name>
<dbReference type="PANTHER" id="PTHR35374:SF1">
    <property type="entry name" value="PROTEIN KINASE DOMAIN-CONTAINING PROTEIN"/>
    <property type="match status" value="1"/>
</dbReference>
<dbReference type="PANTHER" id="PTHR35374">
    <property type="entry name" value="CYCLIN-DEPENDENT KINASE 11A-LIKE"/>
    <property type="match status" value="1"/>
</dbReference>
<sequence length="405" mass="47181">MNIKVSDNNLIEIKISKPSNIPLELHCNIVEKSISNHKENVNFHYEEDLLFIFNNPQFTIERKPNEAEKRLNDEIEKQKAFEPITNGLKNVEEAVRKTDDDIKIFLVLVKPLTQTSDFITKQQNMIRNRDLETEIKNSIINNKIGVIAAHYLPKLSDDKFRIFHNHETNMHMVETDSLYHNNNKNTKKVKSSKGDKYMNLIRPIWNKISENKKLQTLHEGSGLINYVENPIQYKYIDNLNELLKRLYFIAAEEEAVNNNFHNEKLSIIDFVTKEMEKLIDTSKAIENLNSFVSSLPRKVIKGSGLVNDFLNNKVMPEIHWLSYNYFAPFTKSNKPINKLDEAAMEHDFYYEKHKDIKSRHKADLILENIAKDIYKNPETSLGEKTTAFATSNIMKVKRKLGMGLI</sequence>
<evidence type="ECO:0000313" key="3">
    <source>
        <dbReference type="Proteomes" id="UP000325440"/>
    </source>
</evidence>
<keyword evidence="3" id="KW-1185">Reference proteome</keyword>
<proteinExistence type="predicted"/>
<dbReference type="AlphaFoldDB" id="A0A5E4NP47"/>
<dbReference type="Pfam" id="PF08398">
    <property type="entry name" value="Phospholip_A2_4"/>
    <property type="match status" value="1"/>
</dbReference>
<organism evidence="2 3">
    <name type="scientific">Cinara cedri</name>
    <dbReference type="NCBI Taxonomy" id="506608"/>
    <lineage>
        <taxon>Eukaryota</taxon>
        <taxon>Metazoa</taxon>
        <taxon>Ecdysozoa</taxon>
        <taxon>Arthropoda</taxon>
        <taxon>Hexapoda</taxon>
        <taxon>Insecta</taxon>
        <taxon>Pterygota</taxon>
        <taxon>Neoptera</taxon>
        <taxon>Paraneoptera</taxon>
        <taxon>Hemiptera</taxon>
        <taxon>Sternorrhyncha</taxon>
        <taxon>Aphidomorpha</taxon>
        <taxon>Aphidoidea</taxon>
        <taxon>Aphididae</taxon>
        <taxon>Lachninae</taxon>
        <taxon>Cinara</taxon>
    </lineage>
</organism>
<accession>A0A5E4NP47</accession>
<feature type="domain" description="Phospholipase A2-like" evidence="1">
    <location>
        <begin position="318"/>
        <end position="369"/>
    </location>
</feature>
<dbReference type="EMBL" id="CABPRJ010002407">
    <property type="protein sequence ID" value="VVC45610.1"/>
    <property type="molecule type" value="Genomic_DNA"/>
</dbReference>
<dbReference type="GO" id="GO:0005198">
    <property type="term" value="F:structural molecule activity"/>
    <property type="evidence" value="ECO:0007669"/>
    <property type="project" value="InterPro"/>
</dbReference>
<evidence type="ECO:0000313" key="2">
    <source>
        <dbReference type="EMBL" id="VVC45610.1"/>
    </source>
</evidence>
<dbReference type="Proteomes" id="UP000325440">
    <property type="component" value="Unassembled WGS sequence"/>
</dbReference>
<dbReference type="InterPro" id="IPR013607">
    <property type="entry name" value="Phospholipase_A2-like"/>
</dbReference>
<dbReference type="OrthoDB" id="6630263at2759"/>
<reference evidence="2 3" key="1">
    <citation type="submission" date="2019-08" db="EMBL/GenBank/DDBJ databases">
        <authorList>
            <person name="Alioto T."/>
            <person name="Alioto T."/>
            <person name="Gomez Garrido J."/>
        </authorList>
    </citation>
    <scope>NUCLEOTIDE SEQUENCE [LARGE SCALE GENOMIC DNA]</scope>
</reference>
<evidence type="ECO:0000259" key="1">
    <source>
        <dbReference type="Pfam" id="PF08398"/>
    </source>
</evidence>
<protein>
    <recommendedName>
        <fullName evidence="1">Phospholipase A2-like domain-containing protein</fullName>
    </recommendedName>
</protein>